<sequence>MATLETADKTFPFDYSEHAYRSNPPRLWRVQCPESMGNQGPSATSDIVAGDGGGIAGKGGFSDMREFTQAVVCHWNWNCRQFPETGGPFLSVLSDHLHALRWAKKRRDTWVRAGMLSNRKDLQNASWAERNVYQEPKEADWPGVIYEIDLSKIPPSARPALFESTRLQAELDVEQSSGNGYQFAKNEFLILYRIPSASIVSTYNSPDSFEEAMANYVPRPRGQFCRIIGDYDSAAEGEVEQPRPTITCLH</sequence>
<dbReference type="InterPro" id="IPR056009">
    <property type="entry name" value="DUF7587"/>
</dbReference>
<dbReference type="AlphaFoldDB" id="A0A0F2LUT9"/>
<proteinExistence type="predicted"/>
<evidence type="ECO:0000259" key="1">
    <source>
        <dbReference type="Pfam" id="PF24494"/>
    </source>
</evidence>
<comment type="caution">
    <text evidence="2">The sequence shown here is derived from an EMBL/GenBank/DDBJ whole genome shotgun (WGS) entry which is preliminary data.</text>
</comment>
<dbReference type="OrthoDB" id="10326472at2759"/>
<gene>
    <name evidence="2" type="ORF">SPSK_01253</name>
</gene>
<protein>
    <recommendedName>
        <fullName evidence="1">DUF7587 domain-containing protein</fullName>
    </recommendedName>
</protein>
<dbReference type="EMBL" id="AXCR01000011">
    <property type="protein sequence ID" value="KJR81232.1"/>
    <property type="molecule type" value="Genomic_DNA"/>
</dbReference>
<accession>A0A0F2LUT9</accession>
<dbReference type="GeneID" id="27663461"/>
<reference evidence="2 3" key="2">
    <citation type="journal article" date="2015" name="Eukaryot. Cell">
        <title>Asexual propagation of a virulent clone complex in a human and feline outbreak of sporotrichosis.</title>
        <authorList>
            <person name="Teixeira Mde M."/>
            <person name="Rodrigues A.M."/>
            <person name="Tsui C.K."/>
            <person name="de Almeida L.G."/>
            <person name="Van Diepeningen A.D."/>
            <person name="van den Ende B.G."/>
            <person name="Fernandes G.F."/>
            <person name="Kano R."/>
            <person name="Hamelin R.C."/>
            <person name="Lopes-Bezerra L.M."/>
            <person name="Vasconcelos A.T."/>
            <person name="de Hoog S."/>
            <person name="de Camargo Z.P."/>
            <person name="Felipe M.S."/>
        </authorList>
    </citation>
    <scope>NUCLEOTIDE SEQUENCE [LARGE SCALE GENOMIC DNA]</scope>
    <source>
        <strain evidence="2 3">1099-18</strain>
    </source>
</reference>
<feature type="domain" description="DUF7587" evidence="1">
    <location>
        <begin position="23"/>
        <end position="203"/>
    </location>
</feature>
<dbReference type="KEGG" id="ssck:SPSK_01253"/>
<dbReference type="VEuPathDB" id="FungiDB:SPSK_01253"/>
<name>A0A0F2LUT9_SPOSC</name>
<organism evidence="2 3">
    <name type="scientific">Sporothrix schenckii 1099-18</name>
    <dbReference type="NCBI Taxonomy" id="1397361"/>
    <lineage>
        <taxon>Eukaryota</taxon>
        <taxon>Fungi</taxon>
        <taxon>Dikarya</taxon>
        <taxon>Ascomycota</taxon>
        <taxon>Pezizomycotina</taxon>
        <taxon>Sordariomycetes</taxon>
        <taxon>Sordariomycetidae</taxon>
        <taxon>Ophiostomatales</taxon>
        <taxon>Ophiostomataceae</taxon>
        <taxon>Sporothrix</taxon>
    </lineage>
</organism>
<evidence type="ECO:0000313" key="2">
    <source>
        <dbReference type="EMBL" id="KJR81232.1"/>
    </source>
</evidence>
<dbReference type="RefSeq" id="XP_016583908.1">
    <property type="nucleotide sequence ID" value="XM_016728184.1"/>
</dbReference>
<reference evidence="2 3" key="1">
    <citation type="journal article" date="2014" name="BMC Genomics">
        <title>Comparative genomics of the major fungal agents of human and animal Sporotrichosis: Sporothrix schenckii and Sporothrix brasiliensis.</title>
        <authorList>
            <person name="Teixeira M.M."/>
            <person name="de Almeida L.G."/>
            <person name="Kubitschek-Barreira P."/>
            <person name="Alves F.L."/>
            <person name="Kioshima E.S."/>
            <person name="Abadio A.K."/>
            <person name="Fernandes L."/>
            <person name="Derengowski L.S."/>
            <person name="Ferreira K.S."/>
            <person name="Souza R.C."/>
            <person name="Ruiz J.C."/>
            <person name="de Andrade N.C."/>
            <person name="Paes H.C."/>
            <person name="Nicola A.M."/>
            <person name="Albuquerque P."/>
            <person name="Gerber A.L."/>
            <person name="Martins V.P."/>
            <person name="Peconick L.D."/>
            <person name="Neto A.V."/>
            <person name="Chaucanez C.B."/>
            <person name="Silva P.A."/>
            <person name="Cunha O.L."/>
            <person name="de Oliveira F.F."/>
            <person name="dos Santos T.C."/>
            <person name="Barros A.L."/>
            <person name="Soares M.A."/>
            <person name="de Oliveira L.M."/>
            <person name="Marini M.M."/>
            <person name="Villalobos-Duno H."/>
            <person name="Cunha M.M."/>
            <person name="de Hoog S."/>
            <person name="da Silveira J.F."/>
            <person name="Henrissat B."/>
            <person name="Nino-Vega G.A."/>
            <person name="Cisalpino P.S."/>
            <person name="Mora-Montes H.M."/>
            <person name="Almeida S.R."/>
            <person name="Stajich J.E."/>
            <person name="Lopes-Bezerra L.M."/>
            <person name="Vasconcelos A.T."/>
            <person name="Felipe M.S."/>
        </authorList>
    </citation>
    <scope>NUCLEOTIDE SEQUENCE [LARGE SCALE GENOMIC DNA]</scope>
    <source>
        <strain evidence="2 3">1099-18</strain>
    </source>
</reference>
<dbReference type="PANTHER" id="PTHR40781">
    <property type="match status" value="1"/>
</dbReference>
<dbReference type="Pfam" id="PF24494">
    <property type="entry name" value="DUF7587"/>
    <property type="match status" value="1"/>
</dbReference>
<evidence type="ECO:0000313" key="3">
    <source>
        <dbReference type="Proteomes" id="UP000033710"/>
    </source>
</evidence>
<dbReference type="PANTHER" id="PTHR40781:SF1">
    <property type="match status" value="1"/>
</dbReference>
<dbReference type="Proteomes" id="UP000033710">
    <property type="component" value="Unassembled WGS sequence"/>
</dbReference>